<evidence type="ECO:0000313" key="5">
    <source>
        <dbReference type="EMBL" id="ODM13905.1"/>
    </source>
</evidence>
<feature type="transmembrane region" description="Helical" evidence="2">
    <location>
        <begin position="1844"/>
        <end position="1862"/>
    </location>
</feature>
<feature type="compositionally biased region" description="Low complexity" evidence="1">
    <location>
        <begin position="33"/>
        <end position="60"/>
    </location>
</feature>
<organism evidence="5 6">
    <name type="scientific">Eisenbergiella tayi</name>
    <dbReference type="NCBI Taxonomy" id="1432052"/>
    <lineage>
        <taxon>Bacteria</taxon>
        <taxon>Bacillati</taxon>
        <taxon>Bacillota</taxon>
        <taxon>Clostridia</taxon>
        <taxon>Lachnospirales</taxon>
        <taxon>Lachnospiraceae</taxon>
        <taxon>Eisenbergiella</taxon>
    </lineage>
</organism>
<keyword evidence="2" id="KW-0812">Transmembrane</keyword>
<feature type="compositionally biased region" description="Acidic residues" evidence="1">
    <location>
        <begin position="100"/>
        <end position="110"/>
    </location>
</feature>
<keyword evidence="5" id="KW-0808">Transferase</keyword>
<reference evidence="5 6" key="1">
    <citation type="submission" date="2016-07" db="EMBL/GenBank/DDBJ databases">
        <title>Characterization of isolates of Eisenbergiella tayi derived from blood cultures, using whole genome sequencing.</title>
        <authorList>
            <person name="Burdz T."/>
            <person name="Wiebe D."/>
            <person name="Huynh C."/>
            <person name="Bernard K."/>
        </authorList>
    </citation>
    <scope>NUCLEOTIDE SEQUENCE [LARGE SCALE GENOMIC DNA]</scope>
    <source>
        <strain evidence="5 6">NML 120489</strain>
    </source>
</reference>
<sequence>MKKTKGMQRLWAFLLAFVLIATTVGNDGLTVLASENETEQSSEASSETHSAEASENTNSGGEEENSGENKSNQEEASESSSESASESSEESSAESTSVSQEEELTTETSEEESKTEENTESISEEANQNSKWKVNFNTEGDVKVFKEDGQEITGTLEVENGKQLSFKVEAGEGTSVKVTADNNELSSENGIYKINPDKDITVTVKAEKNDNAEASTETETETETITESAAETESETETETKTEAETETESETETEIETESEIETETEEVLETETEDVTREFSVVSFQVEGKGSITDADGNEIGSQVEVENKKSLEFYVNPEDGYEVAEVIIDGTVISRSDNKYAVSPSKDVEVKVTFAEKEEEEEEYIETIDTVEVNGVTIKVTTYSAGVLPKGYKVVAEEVSAGTVQNAVETKLEEKGKELVDLRAFDITILDKDGNEIQPKGGVSVQIIGTGVEGENFDIYHMSGDEAQSVAENRKNSDVSFTANSFSIYVLAGSGWKYVTKSETIYLKVGETKTLSAGNLDSSNNWSTSNKNIVEIDGNKGTGFITITGVNQGTAVITHEYENIYGKNVKETTTIKVTSDDKQAVTAYFYVLLPEKEIGSTIAKDYFYVGQGSVIPYDGDSQKSDLVQHQGTSNVVTYPDKEQVLQAVKQRYGSDIEVRDVIWYKTPWANGANSNTDKPLVSAGTKCYHVDGYVSYSTVNYTTVAFKAVPPGAGADSDENSFELVDYYNKVKLLDGKATVTPTTKTAAFINGYVFEGWYSDKACTQKVTDWTVNGPTTYYGHYVPNMDDTRELKYQVVYQTEDGTVFDTVNEKVNIWVEADSYIVEKVATKTFTGYKQKTDSPKLPQEVKDNDKVIVLYEVDKNAKVEVKYTVQHWVAGVHQSDDDVVVTDNVWVNGAKELKVTADSLAKNTYPGYKFSSYAPADIKAGSIVADNQIIRVNYEKDEDAKVEVKYTVQHWVAGVHQSDDDVEVTDKVWVNVAKELTVTADSLAKNTYPGYKFSSYAPADIKAGSIVADKQIIRVNYEKDEDAKVEVKYTVQHWVAGVHQSDDDVEVTDKVWVNDAKELTVTADSLAKNTYTGYKFSSYAPADIKAGSIVPDKQIIRVNYEKDEDAKVEVKYTVQHWVAGVHQSDDDVEVTDKVWVNGAKELTVTADSLAKNTYPGYKFSSYAPADIKAGSIVPDKQIIRVNYEKDEDAKVEVKYTVQHWVAGVHQSDDDVEVTDKVWVNGAKELTVTADSLAKNTYTGYKFSSYAPADIKAGSIVADKQIIRVNYEKDEDAKTEVKYTVQHWVAGVHQSDDDVEVTDKVWVNGAKELKVTADSLAKNTYPGYKFSSYAPADIKAGSVVADKQIIRVNYEKDEDAKVEVKYTVQHWVAGVHQSDDDVEVTDKVWVNGAKELTVTADSLAQNTYPGYKFSSYDPADIKAGSVVADNQIIRVNYEKDEDAKTEVKYTVQHWVAGVHQLDDDVEVTDKVWVNGAKELTVTADSLAKNTYTGYKFSSYAPADIKAGSVVADKQIIRVNYEKDEDAKTEVKYTVQHWVAGVHQSDDDVEVTDKVWVNGAKELTVTADSLAQNTYPGYKFSSYAPADIKAGSIVADEQIIRVNYEKDEDAKVEVKYTVQHWVAGVHQLDDDVEVTDKVWVNGAKELTVTADSLAQNNYTGYTFDNYNPADIKEGMTVSDGDVIKVNYLENEVTIKYIADANGNVNNDSETILAVNGTATGSTATAAPGYHFVNWTNEDGTVVSTDETYVPQRVNELYAAATYTAHFEEDVVTPPAPTPTPDEPTGTTPTVTAPTEATAVLGEAFAPVQPEVGVLGEAAAPEVGVLGEAKGPGTGDTAPIAAWSLIIVGAILTLGITAKKRKKEEQ</sequence>
<gene>
    <name evidence="5" type="primary">ribH</name>
    <name evidence="5" type="ORF">BEH84_01626</name>
</gene>
<dbReference type="InterPro" id="IPR044060">
    <property type="entry name" value="Bacterial_rp_domain"/>
</dbReference>
<feature type="domain" description="Bacterial repeat" evidence="4">
    <location>
        <begin position="1698"/>
        <end position="1773"/>
    </location>
</feature>
<keyword evidence="2" id="KW-0472">Membrane</keyword>
<comment type="caution">
    <text evidence="5">The sequence shown here is derived from an EMBL/GenBank/DDBJ whole genome shotgun (WGS) entry which is preliminary data.</text>
</comment>
<feature type="compositionally biased region" description="Acidic residues" evidence="1">
    <location>
        <begin position="245"/>
        <end position="275"/>
    </location>
</feature>
<dbReference type="EC" id="2.5.1.78" evidence="5"/>
<evidence type="ECO:0000256" key="1">
    <source>
        <dbReference type="SAM" id="MobiDB-lite"/>
    </source>
</evidence>
<dbReference type="Pfam" id="PF18998">
    <property type="entry name" value="Flg_new_2"/>
    <property type="match status" value="1"/>
</dbReference>
<dbReference type="GO" id="GO:0000906">
    <property type="term" value="F:6,7-dimethyl-8-ribityllumazine synthase activity"/>
    <property type="evidence" value="ECO:0007669"/>
    <property type="project" value="UniProtKB-EC"/>
</dbReference>
<name>A0A1E3AYW3_9FIRM</name>
<evidence type="ECO:0000259" key="4">
    <source>
        <dbReference type="Pfam" id="PF18998"/>
    </source>
</evidence>
<proteinExistence type="predicted"/>
<dbReference type="PATRIC" id="fig|1432052.3.peg.1779"/>
<feature type="chain" id="PRO_5038532570" evidence="3">
    <location>
        <begin position="22"/>
        <end position="1870"/>
    </location>
</feature>
<protein>
    <submittedName>
        <fullName evidence="5">6,7-dimethyl-8-ribityllumazine synthase</fullName>
        <ecNumber evidence="5">2.5.1.78</ecNumber>
    </submittedName>
</protein>
<dbReference type="Proteomes" id="UP000095003">
    <property type="component" value="Unassembled WGS sequence"/>
</dbReference>
<dbReference type="RefSeq" id="WP_069156359.1">
    <property type="nucleotide sequence ID" value="NZ_MCGI01000001.1"/>
</dbReference>
<evidence type="ECO:0000256" key="3">
    <source>
        <dbReference type="SAM" id="SignalP"/>
    </source>
</evidence>
<feature type="compositionally biased region" description="Acidic residues" evidence="1">
    <location>
        <begin position="216"/>
        <end position="237"/>
    </location>
</feature>
<dbReference type="Gene3D" id="2.60.40.1080">
    <property type="match status" value="1"/>
</dbReference>
<keyword evidence="3" id="KW-0732">Signal</keyword>
<feature type="region of interest" description="Disordered" evidence="1">
    <location>
        <begin position="32"/>
        <end position="135"/>
    </location>
</feature>
<feature type="signal peptide" evidence="3">
    <location>
        <begin position="1"/>
        <end position="21"/>
    </location>
</feature>
<dbReference type="GeneID" id="93299999"/>
<dbReference type="EMBL" id="MCGI01000001">
    <property type="protein sequence ID" value="ODM13905.1"/>
    <property type="molecule type" value="Genomic_DNA"/>
</dbReference>
<feature type="region of interest" description="Disordered" evidence="1">
    <location>
        <begin position="206"/>
        <end position="278"/>
    </location>
</feature>
<keyword evidence="2" id="KW-1133">Transmembrane helix</keyword>
<accession>A0A1E3AYW3</accession>
<evidence type="ECO:0000313" key="6">
    <source>
        <dbReference type="Proteomes" id="UP000095003"/>
    </source>
</evidence>
<feature type="compositionally biased region" description="Polar residues" evidence="1">
    <location>
        <begin position="126"/>
        <end position="135"/>
    </location>
</feature>
<evidence type="ECO:0000256" key="2">
    <source>
        <dbReference type="SAM" id="Phobius"/>
    </source>
</evidence>